<feature type="transmembrane region" description="Helical" evidence="1">
    <location>
        <begin position="6"/>
        <end position="27"/>
    </location>
</feature>
<reference evidence="2 3" key="1">
    <citation type="submission" date="2019-04" db="EMBL/GenBank/DDBJ databases">
        <authorList>
            <person name="Van Vliet M D."/>
        </authorList>
    </citation>
    <scope>NUCLEOTIDE SEQUENCE [LARGE SCALE GENOMIC DNA]</scope>
    <source>
        <strain evidence="2 3">F1</strain>
    </source>
</reference>
<dbReference type="EMBL" id="CAAHFG010000002">
    <property type="protein sequence ID" value="VGO15692.1"/>
    <property type="molecule type" value="Genomic_DNA"/>
</dbReference>
<evidence type="ECO:0000313" key="2">
    <source>
        <dbReference type="EMBL" id="VGO15692.1"/>
    </source>
</evidence>
<name>A0A6C2U6J3_PONDE</name>
<accession>A0A6C2U6J3</accession>
<dbReference type="RefSeq" id="WP_136081239.1">
    <property type="nucleotide sequence ID" value="NZ_CAAHFG010000002.1"/>
</dbReference>
<keyword evidence="3" id="KW-1185">Reference proteome</keyword>
<organism evidence="2 3">
    <name type="scientific">Pontiella desulfatans</name>
    <dbReference type="NCBI Taxonomy" id="2750659"/>
    <lineage>
        <taxon>Bacteria</taxon>
        <taxon>Pseudomonadati</taxon>
        <taxon>Kiritimatiellota</taxon>
        <taxon>Kiritimatiellia</taxon>
        <taxon>Kiritimatiellales</taxon>
        <taxon>Pontiellaceae</taxon>
        <taxon>Pontiella</taxon>
    </lineage>
</organism>
<keyword evidence="1" id="KW-1133">Transmembrane helix</keyword>
<dbReference type="Proteomes" id="UP000366872">
    <property type="component" value="Unassembled WGS sequence"/>
</dbReference>
<dbReference type="AlphaFoldDB" id="A0A6C2U6J3"/>
<proteinExistence type="predicted"/>
<protein>
    <recommendedName>
        <fullName evidence="4">DUF4760 domain-containing protein</fullName>
    </recommendedName>
</protein>
<keyword evidence="1" id="KW-0812">Transmembrane</keyword>
<evidence type="ECO:0000313" key="3">
    <source>
        <dbReference type="Proteomes" id="UP000366872"/>
    </source>
</evidence>
<sequence>MLDLIKDILAIVGGATVILFAVSRFFGDLIKETFKARIKLSSDKDLERTKQEFAIRRIAIDNYVSSQYESYLELWALLRGVNEAVDRLWEDVSPRNISDLAKKASDAKSYIDQGSLFFEEQHIQSLQLLFEKLDSFCVGKKSLLYEFEEGYVDSYDGQDTNRIRQMVASNREYRNDWCTLLSKIRTSFKERLSEL</sequence>
<gene>
    <name evidence="2" type="ORF">PDESU_04277</name>
</gene>
<evidence type="ECO:0000256" key="1">
    <source>
        <dbReference type="SAM" id="Phobius"/>
    </source>
</evidence>
<evidence type="ECO:0008006" key="4">
    <source>
        <dbReference type="Google" id="ProtNLM"/>
    </source>
</evidence>
<keyword evidence="1" id="KW-0472">Membrane</keyword>